<dbReference type="InterPro" id="IPR033140">
    <property type="entry name" value="Lipase_GDXG_put_SER_AS"/>
</dbReference>
<dbReference type="SUPFAM" id="SSF53474">
    <property type="entry name" value="alpha/beta-Hydrolases"/>
    <property type="match status" value="1"/>
</dbReference>
<protein>
    <submittedName>
        <fullName evidence="5">Esterase</fullName>
    </submittedName>
</protein>
<dbReference type="InterPro" id="IPR013094">
    <property type="entry name" value="AB_hydrolase_3"/>
</dbReference>
<dbReference type="PANTHER" id="PTHR48081:SF30">
    <property type="entry name" value="ACETYL-HYDROLASE LIPR-RELATED"/>
    <property type="match status" value="1"/>
</dbReference>
<dbReference type="AlphaFoldDB" id="F6ERP9"/>
<dbReference type="eggNOG" id="COG0657">
    <property type="taxonomic scope" value="Bacteria"/>
</dbReference>
<dbReference type="STRING" id="443218.AS9A_1174"/>
<dbReference type="Gene3D" id="3.40.50.1820">
    <property type="entry name" value="alpha/beta hydrolase"/>
    <property type="match status" value="1"/>
</dbReference>
<dbReference type="InterPro" id="IPR029058">
    <property type="entry name" value="AB_hydrolase_fold"/>
</dbReference>
<comment type="similarity">
    <text evidence="1">Belongs to the 'GDXG' lipolytic enzyme family.</text>
</comment>
<evidence type="ECO:0000256" key="2">
    <source>
        <dbReference type="ARBA" id="ARBA00022801"/>
    </source>
</evidence>
<dbReference type="Proteomes" id="UP000009235">
    <property type="component" value="Chromosome"/>
</dbReference>
<reference evidence="5 6" key="1">
    <citation type="journal article" date="2011" name="J. Bacteriol.">
        <title>Complete genome sequence of Amycolicicoccus subflavus DQS3-9A1T, an actinomycete isolated from crude oil-polluted soil.</title>
        <authorList>
            <person name="Cai M."/>
            <person name="Chen W.M."/>
            <person name="Nie Y."/>
            <person name="Chi C.Q."/>
            <person name="Wang Y.N."/>
            <person name="Tang Y.Q."/>
            <person name="Li G.Y."/>
            <person name="Wu X.L."/>
        </authorList>
    </citation>
    <scope>NUCLEOTIDE SEQUENCE [LARGE SCALE GENOMIC DNA]</scope>
    <source>
        <strain evidence="6">DSM 45089 / DQS3-9A1</strain>
    </source>
</reference>
<name>F6ERP9_HOYSD</name>
<dbReference type="EMBL" id="CP002786">
    <property type="protein sequence ID" value="AEF39626.1"/>
    <property type="molecule type" value="Genomic_DNA"/>
</dbReference>
<keyword evidence="2" id="KW-0378">Hydrolase</keyword>
<dbReference type="PANTHER" id="PTHR48081">
    <property type="entry name" value="AB HYDROLASE SUPERFAMILY PROTEIN C4A8.06C"/>
    <property type="match status" value="1"/>
</dbReference>
<dbReference type="InterPro" id="IPR050300">
    <property type="entry name" value="GDXG_lipolytic_enzyme"/>
</dbReference>
<organism evidence="5 6">
    <name type="scientific">Hoyosella subflava (strain DSM 45089 / JCM 17490 / NBRC 109087 / DQS3-9A1)</name>
    <name type="common">Amycolicicoccus subflavus</name>
    <dbReference type="NCBI Taxonomy" id="443218"/>
    <lineage>
        <taxon>Bacteria</taxon>
        <taxon>Bacillati</taxon>
        <taxon>Actinomycetota</taxon>
        <taxon>Actinomycetes</taxon>
        <taxon>Mycobacteriales</taxon>
        <taxon>Hoyosellaceae</taxon>
        <taxon>Hoyosella</taxon>
    </lineage>
</organism>
<dbReference type="HOGENOM" id="CLU_012494_13_0_11"/>
<dbReference type="PROSITE" id="PS01174">
    <property type="entry name" value="LIPASE_GDXG_SER"/>
    <property type="match status" value="1"/>
</dbReference>
<dbReference type="KEGG" id="asd:AS9A_1174"/>
<evidence type="ECO:0000313" key="5">
    <source>
        <dbReference type="EMBL" id="AEF39626.1"/>
    </source>
</evidence>
<feature type="domain" description="Alpha/beta hydrolase fold-3" evidence="4">
    <location>
        <begin position="90"/>
        <end position="285"/>
    </location>
</feature>
<evidence type="ECO:0000256" key="3">
    <source>
        <dbReference type="PROSITE-ProRule" id="PRU10038"/>
    </source>
</evidence>
<sequence length="317" mass="33982">MSTLAVRTVHDSPSRHARVLRSLLRSAVRPTLRHVPVNRWSVFVAGTLDGAARLQRRPQGVVSEIVVLPGFDAELVQLPNENRRLSDGVILYFHGGAFLMGGLNTHRPVVAALARRAGVPILNVAYRKLPGTTIEGSVQDCLVAYKWLLSNGADPATVIFAGDSAGGLLVFATAIEARDRKMPVPAGLIGFSPWLDLDCGAKLAHPSRTTDAYLPVRLLDAVTEKGALGVPNPVDCDLAGLPPVLLIASDAEVLRVDSELMSARLAEAGVPCAFHLWKDQVHAFTTLSVSMPESRAAIDEAATFVNSTINNRRRTAV</sequence>
<evidence type="ECO:0000259" key="4">
    <source>
        <dbReference type="Pfam" id="PF07859"/>
    </source>
</evidence>
<dbReference type="Pfam" id="PF07859">
    <property type="entry name" value="Abhydrolase_3"/>
    <property type="match status" value="1"/>
</dbReference>
<proteinExistence type="inferred from homology"/>
<dbReference type="OrthoDB" id="128186at2"/>
<dbReference type="GO" id="GO:0004806">
    <property type="term" value="F:triacylglycerol lipase activity"/>
    <property type="evidence" value="ECO:0007669"/>
    <property type="project" value="TreeGrafter"/>
</dbReference>
<keyword evidence="6" id="KW-1185">Reference proteome</keyword>
<dbReference type="RefSeq" id="WP_013805975.1">
    <property type="nucleotide sequence ID" value="NC_015564.1"/>
</dbReference>
<evidence type="ECO:0000256" key="1">
    <source>
        <dbReference type="ARBA" id="ARBA00010515"/>
    </source>
</evidence>
<gene>
    <name evidence="5" type="ordered locus">AS9A_1174</name>
</gene>
<accession>F6ERP9</accession>
<evidence type="ECO:0000313" key="6">
    <source>
        <dbReference type="Proteomes" id="UP000009235"/>
    </source>
</evidence>
<feature type="active site" evidence="3">
    <location>
        <position position="164"/>
    </location>
</feature>